<dbReference type="Proteomes" id="UP000199517">
    <property type="component" value="Unassembled WGS sequence"/>
</dbReference>
<protein>
    <submittedName>
        <fullName evidence="2">Conserved protein containing a Zn-ribbon-like motif, possibly RNA-binding</fullName>
    </submittedName>
</protein>
<dbReference type="Pfam" id="PF11706">
    <property type="entry name" value="zf-CGNR"/>
    <property type="match status" value="1"/>
</dbReference>
<evidence type="ECO:0000313" key="3">
    <source>
        <dbReference type="Proteomes" id="UP000199517"/>
    </source>
</evidence>
<dbReference type="EMBL" id="FOMQ01000001">
    <property type="protein sequence ID" value="SFD38601.1"/>
    <property type="molecule type" value="Genomic_DNA"/>
</dbReference>
<sequence length="194" mass="21377">MPESHTSQQVPPFVGDNLALDFINTQYGVGTAHRECLVDDASVVAWLKLARVLPEDFEATPKGLLKLALELRASAQSLVNAAKSDGDASVDVVNRVLEAGRAAKVLDWDRANQSFKVVVQRRNDGAASLLEPVAQALVDLLTGTQLELVRQCEAHDCTLLFHDLTKSHRRRWCSMAVCGNRMKVAAFRSRKNKE</sequence>
<accession>A0A1I1RWG2</accession>
<dbReference type="STRING" id="32040.SAMN04489710_101434"/>
<dbReference type="PANTHER" id="PTHR35525:SF3">
    <property type="entry name" value="BLL6575 PROTEIN"/>
    <property type="match status" value="1"/>
</dbReference>
<organism evidence="2 3">
    <name type="scientific">Paracidovorax konjaci</name>
    <dbReference type="NCBI Taxonomy" id="32040"/>
    <lineage>
        <taxon>Bacteria</taxon>
        <taxon>Pseudomonadati</taxon>
        <taxon>Pseudomonadota</taxon>
        <taxon>Betaproteobacteria</taxon>
        <taxon>Burkholderiales</taxon>
        <taxon>Comamonadaceae</taxon>
        <taxon>Paracidovorax</taxon>
    </lineage>
</organism>
<gene>
    <name evidence="2" type="ORF">SAMN04489710_101434</name>
</gene>
<evidence type="ECO:0000313" key="2">
    <source>
        <dbReference type="EMBL" id="SFD38601.1"/>
    </source>
</evidence>
<evidence type="ECO:0000259" key="1">
    <source>
        <dbReference type="Pfam" id="PF11706"/>
    </source>
</evidence>
<dbReference type="SUPFAM" id="SSF160904">
    <property type="entry name" value="Jann2411-like"/>
    <property type="match status" value="1"/>
</dbReference>
<dbReference type="InterPro" id="IPR021005">
    <property type="entry name" value="Znf_CGNR"/>
</dbReference>
<proteinExistence type="predicted"/>
<dbReference type="PANTHER" id="PTHR35525">
    <property type="entry name" value="BLL6575 PROTEIN"/>
    <property type="match status" value="1"/>
</dbReference>
<dbReference type="InterPro" id="IPR010852">
    <property type="entry name" value="ABATE"/>
</dbReference>
<dbReference type="Gene3D" id="1.10.3300.10">
    <property type="entry name" value="Jann2411-like domain"/>
    <property type="match status" value="1"/>
</dbReference>
<name>A0A1I1RWG2_9BURK</name>
<reference evidence="3" key="1">
    <citation type="submission" date="2016-10" db="EMBL/GenBank/DDBJ databases">
        <authorList>
            <person name="Varghese N."/>
            <person name="Submissions S."/>
        </authorList>
    </citation>
    <scope>NUCLEOTIDE SEQUENCE [LARGE SCALE GENOMIC DNA]</scope>
    <source>
        <strain evidence="3">DSM 7481</strain>
    </source>
</reference>
<dbReference type="AlphaFoldDB" id="A0A1I1RWG2"/>
<keyword evidence="3" id="KW-1185">Reference proteome</keyword>
<dbReference type="InterPro" id="IPR023286">
    <property type="entry name" value="ABATE_dom_sf"/>
</dbReference>
<feature type="domain" description="Zinc finger CGNR" evidence="1">
    <location>
        <begin position="149"/>
        <end position="191"/>
    </location>
</feature>
<dbReference type="Pfam" id="PF07336">
    <property type="entry name" value="ABATE"/>
    <property type="match status" value="1"/>
</dbReference>
<dbReference type="OrthoDB" id="9808437at2"/>